<dbReference type="PANTHER" id="PTHR23074">
    <property type="entry name" value="AAA DOMAIN-CONTAINING"/>
    <property type="match status" value="1"/>
</dbReference>
<comment type="similarity">
    <text evidence="1">Belongs to the AAA ATPase family.</text>
</comment>
<dbReference type="GO" id="GO:0005938">
    <property type="term" value="C:cell cortex"/>
    <property type="evidence" value="ECO:0007669"/>
    <property type="project" value="EnsemblFungi"/>
</dbReference>
<dbReference type="CDD" id="cd19509">
    <property type="entry name" value="RecA-like_VPS4-like"/>
    <property type="match status" value="1"/>
</dbReference>
<feature type="region of interest" description="Disordered" evidence="4">
    <location>
        <begin position="109"/>
        <end position="130"/>
    </location>
</feature>
<sequence>MVHAKFIVPANLTLRQTLMLLFSIVESQFNNCQETIQLADNDSSLLRKLPKALGQVLTYLEEGLTQVENSYKLKGIFELRNSEVVDIVNDLRILDHDIRISRGTVEKRLASETVERPLSPSSSSSHFSLSSLLKKTKISARKEDQRRNKEVRDAKQALEIGELKKKKQEEQERVIKERKEQEKALEEEKARILELEVKRQVEQEMANRARRETREARSVAQKERKPQAGAFEKPKGAFERTSLEARRSPRRSADQLRRRSLDGGARAKTTSGSGHSRQASDTNLAATGSVSRAANLAWSQMTPSTDKAKKPLTLSDSGLSLVSKPKYEYVKPTIKRPTIKTSGLSAAPRKQLPEEKSEKSRTRERITRVRSPVSPTQTPSISFSPGLKSPKATTPDVELSPQEKKINHVMQSLEGVDEEACQHILNDILVLGEKIYWDDIVGLNKAKNSLKETVVYPFLRPDLFKGLREPVSGMLLFGPPGTGKSMIAKAVATESQSTFFSISASSLLSKYLGESEKLVRALFYLAKRLSPSIIFIDEIDSLLTSRSDNENESSRRIKTEVLIQWSSLSSATGREREEDGQSDGRVLVLAATNLPWAIDEAARRRFTRRLHIPLPEYETRIAHLQRLLAHQKNALSKQDFETIGKLTEGYSGSDMTALAKDAAMEPIRELGDKLIDVDFGKIRGINLLDFQNALLTIKKSVSPSSLSQFDEWAANFGSYGA</sequence>
<accession>A0A1G4J542</accession>
<name>A0A1G4J542_9SACH</name>
<dbReference type="STRING" id="1266660.A0A1G4J542"/>
<evidence type="ECO:0000313" key="8">
    <source>
        <dbReference type="Proteomes" id="UP000190274"/>
    </source>
</evidence>
<dbReference type="GO" id="GO:0045727">
    <property type="term" value="P:positive regulation of translation"/>
    <property type="evidence" value="ECO:0007669"/>
    <property type="project" value="EnsemblFungi"/>
</dbReference>
<dbReference type="AlphaFoldDB" id="A0A1G4J542"/>
<evidence type="ECO:0000256" key="3">
    <source>
        <dbReference type="ARBA" id="ARBA00022840"/>
    </source>
</evidence>
<dbReference type="InterPro" id="IPR027417">
    <property type="entry name" value="P-loop_NTPase"/>
</dbReference>
<dbReference type="InterPro" id="IPR003959">
    <property type="entry name" value="ATPase_AAA_core"/>
</dbReference>
<organism evidence="7 8">
    <name type="scientific">Lachancea dasiensis</name>
    <dbReference type="NCBI Taxonomy" id="1072105"/>
    <lineage>
        <taxon>Eukaryota</taxon>
        <taxon>Fungi</taxon>
        <taxon>Dikarya</taxon>
        <taxon>Ascomycota</taxon>
        <taxon>Saccharomycotina</taxon>
        <taxon>Saccharomycetes</taxon>
        <taxon>Saccharomycetales</taxon>
        <taxon>Saccharomycetaceae</taxon>
        <taxon>Lachancea</taxon>
    </lineage>
</organism>
<dbReference type="GO" id="GO:0005524">
    <property type="term" value="F:ATP binding"/>
    <property type="evidence" value="ECO:0007669"/>
    <property type="project" value="UniProtKB-KW"/>
</dbReference>
<dbReference type="GO" id="GO:0016887">
    <property type="term" value="F:ATP hydrolysis activity"/>
    <property type="evidence" value="ECO:0007669"/>
    <property type="project" value="InterPro"/>
</dbReference>
<feature type="signal peptide" evidence="5">
    <location>
        <begin position="1"/>
        <end position="27"/>
    </location>
</feature>
<dbReference type="PROSITE" id="PS00674">
    <property type="entry name" value="AAA"/>
    <property type="match status" value="1"/>
</dbReference>
<feature type="compositionally biased region" description="Basic and acidic residues" evidence="4">
    <location>
        <begin position="206"/>
        <end position="261"/>
    </location>
</feature>
<feature type="compositionally biased region" description="Polar residues" evidence="4">
    <location>
        <begin position="373"/>
        <end position="383"/>
    </location>
</feature>
<feature type="compositionally biased region" description="Low complexity" evidence="4">
    <location>
        <begin position="118"/>
        <end position="130"/>
    </location>
</feature>
<dbReference type="SUPFAM" id="SSF52540">
    <property type="entry name" value="P-loop containing nucleoside triphosphate hydrolases"/>
    <property type="match status" value="1"/>
</dbReference>
<evidence type="ECO:0000313" key="7">
    <source>
        <dbReference type="EMBL" id="SCU84918.1"/>
    </source>
</evidence>
<dbReference type="Pfam" id="PF17862">
    <property type="entry name" value="AAA_lid_3"/>
    <property type="match status" value="1"/>
</dbReference>
<feature type="region of interest" description="Disordered" evidence="4">
    <location>
        <begin position="339"/>
        <end position="400"/>
    </location>
</feature>
<dbReference type="InterPro" id="IPR050304">
    <property type="entry name" value="MT-severing_AAA_ATPase"/>
</dbReference>
<dbReference type="FunFam" id="1.10.8.60:FF:000022">
    <property type="entry name" value="Fidgetin like 1"/>
    <property type="match status" value="1"/>
</dbReference>
<dbReference type="PANTHER" id="PTHR23074:SF81">
    <property type="entry name" value="26S PROTEASOME SUBUNIT YTA6-RELATED"/>
    <property type="match status" value="1"/>
</dbReference>
<dbReference type="FunFam" id="3.40.50.300:FF:000093">
    <property type="entry name" value="Fidgetin-like 1"/>
    <property type="match status" value="1"/>
</dbReference>
<proteinExistence type="inferred from homology"/>
<dbReference type="OrthoDB" id="10251136at2759"/>
<evidence type="ECO:0000256" key="1">
    <source>
        <dbReference type="ARBA" id="ARBA00006914"/>
    </source>
</evidence>
<dbReference type="InterPro" id="IPR003593">
    <property type="entry name" value="AAA+_ATPase"/>
</dbReference>
<feature type="compositionally biased region" description="Polar residues" evidence="4">
    <location>
        <begin position="268"/>
        <end position="282"/>
    </location>
</feature>
<dbReference type="SMART" id="SM00382">
    <property type="entry name" value="AAA"/>
    <property type="match status" value="1"/>
</dbReference>
<dbReference type="Gene3D" id="1.10.8.60">
    <property type="match status" value="1"/>
</dbReference>
<keyword evidence="8" id="KW-1185">Reference proteome</keyword>
<dbReference type="InterPro" id="IPR003960">
    <property type="entry name" value="ATPase_AAA_CS"/>
</dbReference>
<dbReference type="Gene3D" id="3.40.50.300">
    <property type="entry name" value="P-loop containing nucleotide triphosphate hydrolases"/>
    <property type="match status" value="1"/>
</dbReference>
<dbReference type="Proteomes" id="UP000190274">
    <property type="component" value="Chromosome D"/>
</dbReference>
<keyword evidence="2" id="KW-0547">Nucleotide-binding</keyword>
<evidence type="ECO:0000256" key="5">
    <source>
        <dbReference type="SAM" id="SignalP"/>
    </source>
</evidence>
<feature type="domain" description="AAA+ ATPase" evidence="6">
    <location>
        <begin position="470"/>
        <end position="616"/>
    </location>
</feature>
<keyword evidence="5" id="KW-0732">Signal</keyword>
<evidence type="ECO:0000256" key="4">
    <source>
        <dbReference type="SAM" id="MobiDB-lite"/>
    </source>
</evidence>
<feature type="compositionally biased region" description="Basic and acidic residues" evidence="4">
    <location>
        <begin position="351"/>
        <end position="367"/>
    </location>
</feature>
<feature type="chain" id="PRO_5009235871" evidence="5">
    <location>
        <begin position="28"/>
        <end position="721"/>
    </location>
</feature>
<dbReference type="EMBL" id="LT598454">
    <property type="protein sequence ID" value="SCU84918.1"/>
    <property type="molecule type" value="Genomic_DNA"/>
</dbReference>
<dbReference type="Pfam" id="PF00004">
    <property type="entry name" value="AAA"/>
    <property type="match status" value="1"/>
</dbReference>
<gene>
    <name evidence="7" type="ORF">LADA_0D04632G</name>
</gene>
<dbReference type="InterPro" id="IPR041569">
    <property type="entry name" value="AAA_lid_3"/>
</dbReference>
<keyword evidence="3" id="KW-0067">ATP-binding</keyword>
<evidence type="ECO:0000259" key="6">
    <source>
        <dbReference type="SMART" id="SM00382"/>
    </source>
</evidence>
<feature type="region of interest" description="Disordered" evidence="4">
    <location>
        <begin position="206"/>
        <end position="282"/>
    </location>
</feature>
<reference evidence="7 8" key="1">
    <citation type="submission" date="2016-03" db="EMBL/GenBank/DDBJ databases">
        <authorList>
            <person name="Devillers H."/>
        </authorList>
    </citation>
    <scope>NUCLEOTIDE SEQUENCE [LARGE SCALE GENOMIC DNA]</scope>
    <source>
        <strain evidence="7">CBS 10888</strain>
    </source>
</reference>
<evidence type="ECO:0000256" key="2">
    <source>
        <dbReference type="ARBA" id="ARBA00022741"/>
    </source>
</evidence>
<protein>
    <submittedName>
        <fullName evidence="7">LADA_0D04632g1_1</fullName>
    </submittedName>
</protein>